<reference evidence="1" key="2">
    <citation type="journal article" date="2015" name="Fish Shellfish Immunol.">
        <title>Early steps in the European eel (Anguilla anguilla)-Vibrio vulnificus interaction in the gills: Role of the RtxA13 toxin.</title>
        <authorList>
            <person name="Callol A."/>
            <person name="Pajuelo D."/>
            <person name="Ebbesson L."/>
            <person name="Teles M."/>
            <person name="MacKenzie S."/>
            <person name="Amaro C."/>
        </authorList>
    </citation>
    <scope>NUCLEOTIDE SEQUENCE</scope>
</reference>
<reference evidence="1" key="1">
    <citation type="submission" date="2014-11" db="EMBL/GenBank/DDBJ databases">
        <authorList>
            <person name="Amaro Gonzalez C."/>
        </authorList>
    </citation>
    <scope>NUCLEOTIDE SEQUENCE</scope>
</reference>
<name>A0A0E9XLL7_ANGAN</name>
<organism evidence="1">
    <name type="scientific">Anguilla anguilla</name>
    <name type="common">European freshwater eel</name>
    <name type="synonym">Muraena anguilla</name>
    <dbReference type="NCBI Taxonomy" id="7936"/>
    <lineage>
        <taxon>Eukaryota</taxon>
        <taxon>Metazoa</taxon>
        <taxon>Chordata</taxon>
        <taxon>Craniata</taxon>
        <taxon>Vertebrata</taxon>
        <taxon>Euteleostomi</taxon>
        <taxon>Actinopterygii</taxon>
        <taxon>Neopterygii</taxon>
        <taxon>Teleostei</taxon>
        <taxon>Anguilliformes</taxon>
        <taxon>Anguillidae</taxon>
        <taxon>Anguilla</taxon>
    </lineage>
</organism>
<sequence>MSGGIISTAGKIIFHFDPLKILEYTVFIEQYATVQHCTAPCFCTSVITAHLRIPPDGVTNSTLRLKTTTHRHSDDTISSGNVSVQLRVQLWKFDPFT</sequence>
<dbReference type="AlphaFoldDB" id="A0A0E9XLL7"/>
<proteinExistence type="predicted"/>
<evidence type="ECO:0000313" key="1">
    <source>
        <dbReference type="EMBL" id="JAI03560.1"/>
    </source>
</evidence>
<protein>
    <submittedName>
        <fullName evidence="1">Uncharacterized protein</fullName>
    </submittedName>
</protein>
<accession>A0A0E9XLL7</accession>
<dbReference type="EMBL" id="GBXM01005018">
    <property type="protein sequence ID" value="JAI03560.1"/>
    <property type="molecule type" value="Transcribed_RNA"/>
</dbReference>